<dbReference type="AlphaFoldDB" id="B7PCM3"/>
<dbReference type="EMBL" id="ABJB010676313">
    <property type="status" value="NOT_ANNOTATED_CDS"/>
    <property type="molecule type" value="Genomic_DNA"/>
</dbReference>
<keyword evidence="4" id="KW-1185">Reference proteome</keyword>
<dbReference type="HOGENOM" id="CLU_819602_0_0_1"/>
<dbReference type="VEuPathDB" id="VectorBase:ISCP_018172"/>
<dbReference type="EnsemblMetazoa" id="ISCW002809-RA">
    <property type="protein sequence ID" value="ISCW002809-PA"/>
    <property type="gene ID" value="ISCW002809"/>
</dbReference>
<organism>
    <name type="scientific">Ixodes scapularis</name>
    <name type="common">Black-legged tick</name>
    <name type="synonym">Deer tick</name>
    <dbReference type="NCBI Taxonomy" id="6945"/>
    <lineage>
        <taxon>Eukaryota</taxon>
        <taxon>Metazoa</taxon>
        <taxon>Ecdysozoa</taxon>
        <taxon>Arthropoda</taxon>
        <taxon>Chelicerata</taxon>
        <taxon>Arachnida</taxon>
        <taxon>Acari</taxon>
        <taxon>Parasitiformes</taxon>
        <taxon>Ixodida</taxon>
        <taxon>Ixodoidea</taxon>
        <taxon>Ixodidae</taxon>
        <taxon>Ixodinae</taxon>
        <taxon>Ixodes</taxon>
    </lineage>
</organism>
<dbReference type="EMBL" id="DS684727">
    <property type="protein sequence ID" value="EEC04345.1"/>
    <property type="molecule type" value="Genomic_DNA"/>
</dbReference>
<dbReference type="InParanoid" id="B7PCM3"/>
<evidence type="ECO:0000313" key="4">
    <source>
        <dbReference type="Proteomes" id="UP000001555"/>
    </source>
</evidence>
<dbReference type="OrthoDB" id="6499003at2759"/>
<proteinExistence type="predicted"/>
<dbReference type="PaxDb" id="6945-B7PCM3"/>
<name>B7PCM3_IXOSC</name>
<dbReference type="VEuPathDB" id="VectorBase:ISCI002809"/>
<sequence length="339" mass="36964">MRRSWLNAQPVPMQGRPSCNSSLGILSDTVFSGDRAALDDKPSEEPGVSFCHPFADKSSFSTAEEASEESLEGQPWKQDVTRPSWLPNAQERVSISSYFKARSAPIEGLPSNAVAAPAAAEPGFETFTAQSLEEMAVQELGLGTPRVAVPDGSVQGPSTSAIYHVLEDISISESPSAMVRKFIHATRSQKPPPRADLQERNEFSGDATFKQPLTAAPRSKKAAASRDGRAEAEEAPSEPASARQGLAACGPCALRSADGLCRTDPSTSKVWRRMRRRWQTHRRMRSSRRRGRFKGGGLVELGAVRRRRRQRPLLGAFIWLLRASDAIRFQEVPGVPATA</sequence>
<feature type="region of interest" description="Disordered" evidence="1">
    <location>
        <begin position="1"/>
        <end position="20"/>
    </location>
</feature>
<dbReference type="EMBL" id="ABJB010399160">
    <property type="status" value="NOT_ANNOTATED_CDS"/>
    <property type="molecule type" value="Genomic_DNA"/>
</dbReference>
<evidence type="ECO:0000256" key="1">
    <source>
        <dbReference type="SAM" id="MobiDB-lite"/>
    </source>
</evidence>
<feature type="region of interest" description="Disordered" evidence="1">
    <location>
        <begin position="36"/>
        <end position="83"/>
    </location>
</feature>
<evidence type="ECO:0000313" key="2">
    <source>
        <dbReference type="EMBL" id="EEC04345.1"/>
    </source>
</evidence>
<dbReference type="EMBL" id="ABJB010704802">
    <property type="status" value="NOT_ANNOTATED_CDS"/>
    <property type="molecule type" value="Genomic_DNA"/>
</dbReference>
<dbReference type="EMBL" id="ABJB010696681">
    <property type="status" value="NOT_ANNOTATED_CDS"/>
    <property type="molecule type" value="Genomic_DNA"/>
</dbReference>
<reference evidence="2 4" key="1">
    <citation type="submission" date="2008-03" db="EMBL/GenBank/DDBJ databases">
        <title>Annotation of Ixodes scapularis.</title>
        <authorList>
            <consortium name="Ixodes scapularis Genome Project Consortium"/>
            <person name="Caler E."/>
            <person name="Hannick L.I."/>
            <person name="Bidwell S."/>
            <person name="Joardar V."/>
            <person name="Thiagarajan M."/>
            <person name="Amedeo P."/>
            <person name="Galinsky K.J."/>
            <person name="Schobel S."/>
            <person name="Inman J."/>
            <person name="Hostetler J."/>
            <person name="Miller J."/>
            <person name="Hammond M."/>
            <person name="Megy K."/>
            <person name="Lawson D."/>
            <person name="Kodira C."/>
            <person name="Sutton G."/>
            <person name="Meyer J."/>
            <person name="Hill C.A."/>
            <person name="Birren B."/>
            <person name="Nene V."/>
            <person name="Collins F."/>
            <person name="Alarcon-Chaidez F."/>
            <person name="Wikel S."/>
            <person name="Strausberg R."/>
        </authorList>
    </citation>
    <scope>NUCLEOTIDE SEQUENCE [LARGE SCALE GENOMIC DNA]</scope>
    <source>
        <strain evidence="4">Wikel</strain>
        <strain evidence="2">Wikel colony</strain>
    </source>
</reference>
<protein>
    <submittedName>
        <fullName evidence="2 3">Uncharacterized protein</fullName>
    </submittedName>
</protein>
<feature type="region of interest" description="Disordered" evidence="1">
    <location>
        <begin position="185"/>
        <end position="243"/>
    </location>
</feature>
<evidence type="ECO:0000313" key="3">
    <source>
        <dbReference type="EnsemblMetazoa" id="ISCW002809-PA"/>
    </source>
</evidence>
<dbReference type="EMBL" id="ABJB010315911">
    <property type="status" value="NOT_ANNOTATED_CDS"/>
    <property type="molecule type" value="Genomic_DNA"/>
</dbReference>
<gene>
    <name evidence="2" type="ORF">IscW_ISCW002809</name>
</gene>
<dbReference type="VEuPathDB" id="VectorBase:ISCW002809"/>
<reference evidence="3" key="2">
    <citation type="submission" date="2020-05" db="UniProtKB">
        <authorList>
            <consortium name="EnsemblMetazoa"/>
        </authorList>
    </citation>
    <scope>IDENTIFICATION</scope>
    <source>
        <strain evidence="3">wikel</strain>
    </source>
</reference>
<dbReference type="VEuPathDB" id="VectorBase:ISCP_037775"/>
<dbReference type="Proteomes" id="UP000001555">
    <property type="component" value="Unassembled WGS sequence"/>
</dbReference>
<accession>B7PCM3</accession>